<proteinExistence type="predicted"/>
<name>A0ABQ9Y6M6_9EUKA</name>
<evidence type="ECO:0000313" key="3">
    <source>
        <dbReference type="EMBL" id="KAK2959392.1"/>
    </source>
</evidence>
<evidence type="ECO:0008006" key="5">
    <source>
        <dbReference type="Google" id="ProtNLM"/>
    </source>
</evidence>
<keyword evidence="4" id="KW-1185">Reference proteome</keyword>
<protein>
    <recommendedName>
        <fullName evidence="5">Reticulon-like protein</fullName>
    </recommendedName>
</protein>
<keyword evidence="2" id="KW-0812">Transmembrane</keyword>
<evidence type="ECO:0000256" key="2">
    <source>
        <dbReference type="SAM" id="Phobius"/>
    </source>
</evidence>
<dbReference type="EMBL" id="JARBJD010000030">
    <property type="protein sequence ID" value="KAK2959392.1"/>
    <property type="molecule type" value="Genomic_DNA"/>
</dbReference>
<dbReference type="Proteomes" id="UP001281761">
    <property type="component" value="Unassembled WGS sequence"/>
</dbReference>
<gene>
    <name evidence="3" type="ORF">BLNAU_5701</name>
</gene>
<feature type="transmembrane region" description="Helical" evidence="2">
    <location>
        <begin position="132"/>
        <end position="152"/>
    </location>
</feature>
<organism evidence="3 4">
    <name type="scientific">Blattamonas nauphoetae</name>
    <dbReference type="NCBI Taxonomy" id="2049346"/>
    <lineage>
        <taxon>Eukaryota</taxon>
        <taxon>Metamonada</taxon>
        <taxon>Preaxostyla</taxon>
        <taxon>Oxymonadida</taxon>
        <taxon>Blattamonas</taxon>
    </lineage>
</organism>
<feature type="transmembrane region" description="Helical" evidence="2">
    <location>
        <begin position="31"/>
        <end position="58"/>
    </location>
</feature>
<feature type="transmembrane region" description="Helical" evidence="2">
    <location>
        <begin position="64"/>
        <end position="84"/>
    </location>
</feature>
<evidence type="ECO:0000256" key="1">
    <source>
        <dbReference type="SAM" id="MobiDB-lite"/>
    </source>
</evidence>
<accession>A0ABQ9Y6M6</accession>
<comment type="caution">
    <text evidence="3">The sequence shown here is derived from an EMBL/GenBank/DDBJ whole genome shotgun (WGS) entry which is preliminary data.</text>
</comment>
<sequence>MEEVKAKVVNAERKETIRKFLTQNKLQQLSFYVYQFSTFSNIVLYAVALLLTVVNVWFVCATDLHVLTYLSFGALELFVLRLVLPLLGIKAVEQEKADKAVEDIAEYLASCQTKEIPAEHKEKVEAMQKNELYKPLLTTIVLVLIAIVTSLFSNKSAAILTILFVFGAPVAVKFGLVARVQKLYTETLKPKATKLYEEKVKPMIEEAKNKRAGGGEAPAAAPSTDSPTE</sequence>
<reference evidence="3 4" key="1">
    <citation type="journal article" date="2022" name="bioRxiv">
        <title>Genomics of Preaxostyla Flagellates Illuminates Evolutionary Transitions and the Path Towards Mitochondrial Loss.</title>
        <authorList>
            <person name="Novak L.V.F."/>
            <person name="Treitli S.C."/>
            <person name="Pyrih J."/>
            <person name="Halakuc P."/>
            <person name="Pipaliya S.V."/>
            <person name="Vacek V."/>
            <person name="Brzon O."/>
            <person name="Soukal P."/>
            <person name="Eme L."/>
            <person name="Dacks J.B."/>
            <person name="Karnkowska A."/>
            <person name="Elias M."/>
            <person name="Hampl V."/>
        </authorList>
    </citation>
    <scope>NUCLEOTIDE SEQUENCE [LARGE SCALE GENOMIC DNA]</scope>
    <source>
        <strain evidence="3">NAU3</strain>
        <tissue evidence="3">Gut</tissue>
    </source>
</reference>
<evidence type="ECO:0000313" key="4">
    <source>
        <dbReference type="Proteomes" id="UP001281761"/>
    </source>
</evidence>
<feature type="region of interest" description="Disordered" evidence="1">
    <location>
        <begin position="207"/>
        <end position="229"/>
    </location>
</feature>
<keyword evidence="2" id="KW-1133">Transmembrane helix</keyword>
<keyword evidence="2" id="KW-0472">Membrane</keyword>
<feature type="transmembrane region" description="Helical" evidence="2">
    <location>
        <begin position="158"/>
        <end position="178"/>
    </location>
</feature>